<evidence type="ECO:0000256" key="1">
    <source>
        <dbReference type="SAM" id="Phobius"/>
    </source>
</evidence>
<feature type="transmembrane region" description="Helical" evidence="1">
    <location>
        <begin position="161"/>
        <end position="184"/>
    </location>
</feature>
<keyword evidence="1" id="KW-1133">Transmembrane helix</keyword>
<protein>
    <submittedName>
        <fullName evidence="2">Uncharacterized protein</fullName>
    </submittedName>
</protein>
<organism evidence="2">
    <name type="scientific">Pseudo-nitzschia delicatissima</name>
    <dbReference type="NCBI Taxonomy" id="44447"/>
    <lineage>
        <taxon>Eukaryota</taxon>
        <taxon>Sar</taxon>
        <taxon>Stramenopiles</taxon>
        <taxon>Ochrophyta</taxon>
        <taxon>Bacillariophyta</taxon>
        <taxon>Bacillariophyceae</taxon>
        <taxon>Bacillariophycidae</taxon>
        <taxon>Bacillariales</taxon>
        <taxon>Bacillariaceae</taxon>
        <taxon>Pseudo-nitzschia</taxon>
    </lineage>
</organism>
<accession>A0A7S0T8P8</accession>
<proteinExistence type="predicted"/>
<dbReference type="EMBL" id="HBFG01000643">
    <property type="protein sequence ID" value="CAD8728948.1"/>
    <property type="molecule type" value="Transcribed_RNA"/>
</dbReference>
<feature type="transmembrane region" description="Helical" evidence="1">
    <location>
        <begin position="196"/>
        <end position="216"/>
    </location>
</feature>
<keyword evidence="1" id="KW-0812">Transmembrane</keyword>
<gene>
    <name evidence="2" type="ORF">PDEL0327_LOCUS491</name>
</gene>
<sequence length="521" mass="58296">MDDDLQQEGDSVFGDDLIPSWVPFNIAGVLLVISITLHILYKNHETKDRKSFVEFLLIVFLNMLILGGVQQNFQTTSLAIILPASIYFLGFLMEMTVLLGPSLGTVMDTIINKRPTPIDNLSNYKKSTLFEDLTDALTEDLNIDRNEFVATEKLEDLSSEFFRNILIGGAQVSLLAAYMAGVYLQGSPDFGSPLTYLYYYIGVFVQTSYVVGKGLINRSSGSILFWCKVSLATNDGEILQDEKGNLIVLKDIRASLIVRMFVSAAVNGWGLFWTILLLPLQLASSEGFTDFVLNAIAVFFIVELDDLEPYKTFRYAYSYLPISKDSTLRIRTSVQIMDKDCPDPGDRFVPTKDASLLLTFATGAPALRLQNVSVLRKNALGNFIAVKDTTCVRLPLQLLGPSSDLKNKDSRRRFDPTETAAFLMKINNTNADPIFSLYKMNVENPKGFRKKIKYKIRNALEVLPVKPYEPITEGQNIRLGVDLMAQGDSAECDFEPSKGVALFVDTETNEFSLLQREDQIQ</sequence>
<feature type="transmembrane region" description="Helical" evidence="1">
    <location>
        <begin position="76"/>
        <end position="99"/>
    </location>
</feature>
<reference evidence="2" key="1">
    <citation type="submission" date="2021-01" db="EMBL/GenBank/DDBJ databases">
        <authorList>
            <person name="Corre E."/>
            <person name="Pelletier E."/>
            <person name="Niang G."/>
            <person name="Scheremetjew M."/>
            <person name="Finn R."/>
            <person name="Kale V."/>
            <person name="Holt S."/>
            <person name="Cochrane G."/>
            <person name="Meng A."/>
            <person name="Brown T."/>
            <person name="Cohen L."/>
        </authorList>
    </citation>
    <scope>NUCLEOTIDE SEQUENCE</scope>
    <source>
        <strain evidence="2">B596</strain>
    </source>
</reference>
<keyword evidence="1" id="KW-0472">Membrane</keyword>
<feature type="transmembrane region" description="Helical" evidence="1">
    <location>
        <begin position="52"/>
        <end position="70"/>
    </location>
</feature>
<feature type="transmembrane region" description="Helical" evidence="1">
    <location>
        <begin position="20"/>
        <end position="40"/>
    </location>
</feature>
<dbReference type="AlphaFoldDB" id="A0A7S0T8P8"/>
<name>A0A7S0T8P8_9STRA</name>
<evidence type="ECO:0000313" key="2">
    <source>
        <dbReference type="EMBL" id="CAD8728948.1"/>
    </source>
</evidence>
<feature type="transmembrane region" description="Helical" evidence="1">
    <location>
        <begin position="256"/>
        <end position="276"/>
    </location>
</feature>